<evidence type="ECO:0000313" key="1">
    <source>
        <dbReference type="EMBL" id="HIR06208.1"/>
    </source>
</evidence>
<reference evidence="1" key="1">
    <citation type="submission" date="2020-10" db="EMBL/GenBank/DDBJ databases">
        <authorList>
            <person name="Gilroy R."/>
        </authorList>
    </citation>
    <scope>NUCLEOTIDE SEQUENCE</scope>
    <source>
        <strain evidence="1">CHK180-2868</strain>
    </source>
</reference>
<protein>
    <submittedName>
        <fullName evidence="1">DUF523 domain-containing protein</fullName>
    </submittedName>
</protein>
<evidence type="ECO:0000313" key="2">
    <source>
        <dbReference type="Proteomes" id="UP000824250"/>
    </source>
</evidence>
<reference evidence="1" key="2">
    <citation type="journal article" date="2021" name="PeerJ">
        <title>Extensive microbial diversity within the chicken gut microbiome revealed by metagenomics and culture.</title>
        <authorList>
            <person name="Gilroy R."/>
            <person name="Ravi A."/>
            <person name="Getino M."/>
            <person name="Pursley I."/>
            <person name="Horton D.L."/>
            <person name="Alikhan N.F."/>
            <person name="Baker D."/>
            <person name="Gharbi K."/>
            <person name="Hall N."/>
            <person name="Watson M."/>
            <person name="Adriaenssens E.M."/>
            <person name="Foster-Nyarko E."/>
            <person name="Jarju S."/>
            <person name="Secka A."/>
            <person name="Antonio M."/>
            <person name="Oren A."/>
            <person name="Chaudhuri R.R."/>
            <person name="La Ragione R."/>
            <person name="Hildebrand F."/>
            <person name="Pallen M.J."/>
        </authorList>
    </citation>
    <scope>NUCLEOTIDE SEQUENCE</scope>
    <source>
        <strain evidence="1">CHK180-2868</strain>
    </source>
</reference>
<gene>
    <name evidence="1" type="ORF">IAB28_09635</name>
</gene>
<accession>A0A9D1D6B2</accession>
<dbReference type="EMBL" id="DVGC01000057">
    <property type="protein sequence ID" value="HIR06208.1"/>
    <property type="molecule type" value="Genomic_DNA"/>
</dbReference>
<dbReference type="PANTHER" id="PTHR30087:SF1">
    <property type="entry name" value="HYPOTHETICAL CYTOSOLIC PROTEIN"/>
    <property type="match status" value="1"/>
</dbReference>
<dbReference type="PANTHER" id="PTHR30087">
    <property type="entry name" value="INNER MEMBRANE PROTEIN"/>
    <property type="match status" value="1"/>
</dbReference>
<dbReference type="InterPro" id="IPR007553">
    <property type="entry name" value="2-thiour_desulf"/>
</dbReference>
<dbReference type="AlphaFoldDB" id="A0A9D1D6B2"/>
<organism evidence="1 2">
    <name type="scientific">Candidatus Copromonas faecavium</name>
    <name type="common">nom. illeg.</name>
    <dbReference type="NCBI Taxonomy" id="2840740"/>
    <lineage>
        <taxon>Bacteria</taxon>
        <taxon>Bacillati</taxon>
        <taxon>Bacillota</taxon>
        <taxon>Clostridia</taxon>
        <taxon>Lachnospirales</taxon>
        <taxon>Lachnospiraceae</taxon>
        <taxon>Candidatus Copromonas (nom. illeg.)</taxon>
    </lineage>
</organism>
<proteinExistence type="predicted"/>
<dbReference type="Proteomes" id="UP000824250">
    <property type="component" value="Unassembled WGS sequence"/>
</dbReference>
<comment type="caution">
    <text evidence="1">The sequence shown here is derived from an EMBL/GenBank/DDBJ whole genome shotgun (WGS) entry which is preliminary data.</text>
</comment>
<dbReference type="Pfam" id="PF04463">
    <property type="entry name" value="2-thiour_desulf"/>
    <property type="match status" value="1"/>
</dbReference>
<sequence length="154" mass="16690">MLQILVSACLAGENCKWDGGNNRNEAVLEFMKKMEGKAQFHLVCPEQAGGLPTPRPASEIQSGDETVINTEGRNVTAEFLLGADFALREAKKYGCTMAILKDRSPSCGTKEVYDGTFTHTKRTGMGKTANLLSGYGIRVVGESELLALEEELSE</sequence>
<name>A0A9D1D6B2_9FIRM</name>